<comment type="caution">
    <text evidence="3">The sequence shown here is derived from an EMBL/GenBank/DDBJ whole genome shotgun (WGS) entry which is preliminary data.</text>
</comment>
<feature type="domain" description="DUF5808" evidence="2">
    <location>
        <begin position="318"/>
        <end position="343"/>
    </location>
</feature>
<feature type="transmembrane region" description="Helical" evidence="1">
    <location>
        <begin position="6"/>
        <end position="25"/>
    </location>
</feature>
<dbReference type="InterPro" id="IPR043831">
    <property type="entry name" value="DUF5808"/>
</dbReference>
<keyword evidence="1" id="KW-0472">Membrane</keyword>
<feature type="transmembrane region" description="Helical" evidence="1">
    <location>
        <begin position="136"/>
        <end position="156"/>
    </location>
</feature>
<evidence type="ECO:0000256" key="1">
    <source>
        <dbReference type="SAM" id="Phobius"/>
    </source>
</evidence>
<dbReference type="eggNOG" id="COG4194">
    <property type="taxonomic scope" value="Bacteria"/>
</dbReference>
<feature type="transmembrane region" description="Helical" evidence="1">
    <location>
        <begin position="232"/>
        <end position="252"/>
    </location>
</feature>
<proteinExistence type="predicted"/>
<feature type="transmembrane region" description="Helical" evidence="1">
    <location>
        <begin position="344"/>
        <end position="363"/>
    </location>
</feature>
<dbReference type="STRING" id="879305.HMPREF9290_0739"/>
<gene>
    <name evidence="3" type="ORF">HMPREF9290_0739</name>
</gene>
<dbReference type="Pfam" id="PF19124">
    <property type="entry name" value="DUF5808"/>
    <property type="match status" value="1"/>
</dbReference>
<keyword evidence="1" id="KW-1133">Transmembrane helix</keyword>
<dbReference type="EMBL" id="AEXM01000029">
    <property type="protein sequence ID" value="EGC81595.1"/>
    <property type="molecule type" value="Genomic_DNA"/>
</dbReference>
<feature type="transmembrane region" description="Helical" evidence="1">
    <location>
        <begin position="264"/>
        <end position="285"/>
    </location>
</feature>
<dbReference type="PATRIC" id="fig|879305.3.peg.1386"/>
<feature type="transmembrane region" description="Helical" evidence="1">
    <location>
        <begin position="84"/>
        <end position="102"/>
    </location>
</feature>
<dbReference type="Proteomes" id="UP000005286">
    <property type="component" value="Unassembled WGS sequence"/>
</dbReference>
<sequence>MSENTKLAIFYAGVIILLTILQAFVDSYSKRGYIFGVRMSSSLSESKKAKEIIKNYKMQIILLGISLAVFVVLISYVIDNLAVLNIIYILDIILFYLPLIVANKKLKGLAKMEKMDKKKIVSIEYSKNKIFNKKELYTLYLGLLALVIIFAIKIHLDYESYPDTLIMQMNMDGEVSKVAEKTYFDVQSPSLISLVMLALTFFSNISIVLSKKRISPDTPEESLANVLKTRRIWTYYCAMLAFLLIILFQVGISSFMKSGDTSLVKILAIITIVLSIGGGIIIGKLRSVDGSVLNKTKNYGYEEEDDRWILGGSIYYNPDDPALFVEKRIGVGTTINVGNKWGKIFMALGLGIPLTVLIVDLVFS</sequence>
<evidence type="ECO:0000313" key="3">
    <source>
        <dbReference type="EMBL" id="EGC81595.1"/>
    </source>
</evidence>
<feature type="transmembrane region" description="Helical" evidence="1">
    <location>
        <begin position="191"/>
        <end position="211"/>
    </location>
</feature>
<dbReference type="AlphaFoldDB" id="F0GX54"/>
<dbReference type="RefSeq" id="WP_004835380.1">
    <property type="nucleotide sequence ID" value="NZ_AEXM01000029.1"/>
</dbReference>
<name>F0GX54_9FIRM</name>
<protein>
    <submittedName>
        <fullName evidence="3">Conserved domain protein</fullName>
    </submittedName>
</protein>
<evidence type="ECO:0000313" key="4">
    <source>
        <dbReference type="Proteomes" id="UP000005286"/>
    </source>
</evidence>
<evidence type="ECO:0000259" key="2">
    <source>
        <dbReference type="Pfam" id="PF19124"/>
    </source>
</evidence>
<keyword evidence="4" id="KW-1185">Reference proteome</keyword>
<accession>F0GX54</accession>
<organism evidence="3 4">
    <name type="scientific">Anaerococcus prevotii ACS-065-V-Col13</name>
    <dbReference type="NCBI Taxonomy" id="879305"/>
    <lineage>
        <taxon>Bacteria</taxon>
        <taxon>Bacillati</taxon>
        <taxon>Bacillota</taxon>
        <taxon>Tissierellia</taxon>
        <taxon>Tissierellales</taxon>
        <taxon>Peptoniphilaceae</taxon>
        <taxon>Anaerococcus</taxon>
    </lineage>
</organism>
<feature type="transmembrane region" description="Helical" evidence="1">
    <location>
        <begin position="60"/>
        <end position="78"/>
    </location>
</feature>
<reference evidence="3 4" key="1">
    <citation type="submission" date="2011-01" db="EMBL/GenBank/DDBJ databases">
        <authorList>
            <person name="Durkin A.S."/>
            <person name="Madupu R."/>
            <person name="Torralba M."/>
            <person name="Gillis M."/>
            <person name="Methe B."/>
            <person name="Sutton G."/>
            <person name="Nelson K.E."/>
        </authorList>
    </citation>
    <scope>NUCLEOTIDE SEQUENCE [LARGE SCALE GENOMIC DNA]</scope>
    <source>
        <strain evidence="3 4">ACS-065-V-Col13</strain>
    </source>
</reference>
<keyword evidence="1" id="KW-0812">Transmembrane</keyword>